<evidence type="ECO:0000256" key="6">
    <source>
        <dbReference type="ARBA" id="ARBA00022989"/>
    </source>
</evidence>
<comment type="caution">
    <text evidence="9">The sequence shown here is derived from an EMBL/GenBank/DDBJ whole genome shotgun (WGS) entry which is preliminary data.</text>
</comment>
<dbReference type="PANTHER" id="PTHR11328">
    <property type="entry name" value="MAJOR FACILITATOR SUPERFAMILY DOMAIN-CONTAINING PROTEIN"/>
    <property type="match status" value="1"/>
</dbReference>
<evidence type="ECO:0000256" key="1">
    <source>
        <dbReference type="ARBA" id="ARBA00004651"/>
    </source>
</evidence>
<sequence>MHLKRRTLAAFAAPCLPLTGVGLPMVVYLPPYYAGSLGLDLALTGILFSAVRWIDLPLDVLFGRGIDRTATRIGRFRPWLLAGGLVMLLGLALTFFAAPGLSPLRAFFGLFVVYAGFSAAQVAHTSWGQSLSTDYHERSRIFGWWQAANMLALISILAVPPLANWLGPRFGLAPSAGLGVHAMGWVLIALVVPTLVAASLWVPEGQPAAAEHHGWRAMWGALKRPLLGRVMLIDLLASLPPGFGGALLVFFFEAARGFSVSEARLLLLFYFAAGLIGAPLWSWVARRTSKHQAVAWSIGSYALLHAALVLAPRADFWLAALGMLLAGLPAVAPPFLVRAMLADVTDAETLATGRNNAGLYYAVLMGVQKIGYAIPVGLAYIVLDAVGFDAKLGAGNTASAIEGLVYLFLFPPIIAAVGAAWLAWGWTIDKAAQERIVAALQS</sequence>
<comment type="subcellular location">
    <subcellularLocation>
        <location evidence="1">Cell membrane</location>
        <topology evidence="1">Multi-pass membrane protein</topology>
    </subcellularLocation>
</comment>
<accession>A0A255YA68</accession>
<proteinExistence type="inferred from homology"/>
<keyword evidence="7 8" id="KW-0472">Membrane</keyword>
<evidence type="ECO:0000256" key="3">
    <source>
        <dbReference type="ARBA" id="ARBA00022448"/>
    </source>
</evidence>
<evidence type="ECO:0000313" key="10">
    <source>
        <dbReference type="Proteomes" id="UP000216991"/>
    </source>
</evidence>
<protein>
    <recommendedName>
        <fullName evidence="11">MFS transporter</fullName>
    </recommendedName>
</protein>
<evidence type="ECO:0000313" key="9">
    <source>
        <dbReference type="EMBL" id="OYQ26081.1"/>
    </source>
</evidence>
<keyword evidence="5 8" id="KW-0812">Transmembrane</keyword>
<evidence type="ECO:0000256" key="8">
    <source>
        <dbReference type="SAM" id="Phobius"/>
    </source>
</evidence>
<evidence type="ECO:0000256" key="5">
    <source>
        <dbReference type="ARBA" id="ARBA00022692"/>
    </source>
</evidence>
<feature type="transmembrane region" description="Helical" evidence="8">
    <location>
        <begin position="317"/>
        <end position="337"/>
    </location>
</feature>
<dbReference type="GO" id="GO:0006814">
    <property type="term" value="P:sodium ion transport"/>
    <property type="evidence" value="ECO:0007669"/>
    <property type="project" value="InterPro"/>
</dbReference>
<name>A0A255YA68_9SPHN</name>
<feature type="transmembrane region" description="Helical" evidence="8">
    <location>
        <begin position="293"/>
        <end position="311"/>
    </location>
</feature>
<evidence type="ECO:0000256" key="2">
    <source>
        <dbReference type="ARBA" id="ARBA00009617"/>
    </source>
</evidence>
<dbReference type="SUPFAM" id="SSF103473">
    <property type="entry name" value="MFS general substrate transporter"/>
    <property type="match status" value="1"/>
</dbReference>
<feature type="transmembrane region" description="Helical" evidence="8">
    <location>
        <begin position="226"/>
        <end position="251"/>
    </location>
</feature>
<evidence type="ECO:0000256" key="7">
    <source>
        <dbReference type="ARBA" id="ARBA00023136"/>
    </source>
</evidence>
<keyword evidence="6 8" id="KW-1133">Transmembrane helix</keyword>
<evidence type="ECO:0000256" key="4">
    <source>
        <dbReference type="ARBA" id="ARBA00022475"/>
    </source>
</evidence>
<reference evidence="9 10" key="1">
    <citation type="submission" date="2017-07" db="EMBL/GenBank/DDBJ databases">
        <title>Sandarakinorhabdus cyanobacteriorum sp. nov., a novel bacterium isolated from cyanobacterial aggregates in a eutrophic lake.</title>
        <authorList>
            <person name="Cai H."/>
        </authorList>
    </citation>
    <scope>NUCLEOTIDE SEQUENCE [LARGE SCALE GENOMIC DNA]</scope>
    <source>
        <strain evidence="9 10">TH057</strain>
    </source>
</reference>
<dbReference type="InterPro" id="IPR018043">
    <property type="entry name" value="Na/Gal_symport_CS"/>
</dbReference>
<dbReference type="GO" id="GO:0008643">
    <property type="term" value="P:carbohydrate transport"/>
    <property type="evidence" value="ECO:0007669"/>
    <property type="project" value="InterPro"/>
</dbReference>
<feature type="transmembrane region" description="Helical" evidence="8">
    <location>
        <begin position="358"/>
        <end position="383"/>
    </location>
</feature>
<dbReference type="InterPro" id="IPR039672">
    <property type="entry name" value="MFS_2"/>
</dbReference>
<dbReference type="GO" id="GO:0015293">
    <property type="term" value="F:symporter activity"/>
    <property type="evidence" value="ECO:0007669"/>
    <property type="project" value="InterPro"/>
</dbReference>
<dbReference type="Pfam" id="PF13347">
    <property type="entry name" value="MFS_2"/>
    <property type="match status" value="1"/>
</dbReference>
<gene>
    <name evidence="9" type="ORF">CHU93_12915</name>
</gene>
<dbReference type="RefSeq" id="WP_094474584.1">
    <property type="nucleotide sequence ID" value="NZ_NOXT01000120.1"/>
</dbReference>
<keyword evidence="3" id="KW-0813">Transport</keyword>
<evidence type="ECO:0008006" key="11">
    <source>
        <dbReference type="Google" id="ProtNLM"/>
    </source>
</evidence>
<keyword evidence="10" id="KW-1185">Reference proteome</keyword>
<feature type="transmembrane region" description="Helical" evidence="8">
    <location>
        <begin position="403"/>
        <end position="426"/>
    </location>
</feature>
<dbReference type="Proteomes" id="UP000216991">
    <property type="component" value="Unassembled WGS sequence"/>
</dbReference>
<comment type="similarity">
    <text evidence="2">Belongs to the sodium:galactoside symporter (TC 2.A.2) family.</text>
</comment>
<organism evidence="9 10">
    <name type="scientific">Sandarakinorhabdus cyanobacteriorum</name>
    <dbReference type="NCBI Taxonomy" id="1981098"/>
    <lineage>
        <taxon>Bacteria</taxon>
        <taxon>Pseudomonadati</taxon>
        <taxon>Pseudomonadota</taxon>
        <taxon>Alphaproteobacteria</taxon>
        <taxon>Sphingomonadales</taxon>
        <taxon>Sphingosinicellaceae</taxon>
        <taxon>Sandarakinorhabdus</taxon>
    </lineage>
</organism>
<dbReference type="PROSITE" id="PS00872">
    <property type="entry name" value="NA_GALACTOSIDE_SYMP"/>
    <property type="match status" value="1"/>
</dbReference>
<dbReference type="EMBL" id="NOXT01000120">
    <property type="protein sequence ID" value="OYQ26081.1"/>
    <property type="molecule type" value="Genomic_DNA"/>
</dbReference>
<feature type="transmembrane region" description="Helical" evidence="8">
    <location>
        <begin position="144"/>
        <end position="163"/>
    </location>
</feature>
<dbReference type="GO" id="GO:0005886">
    <property type="term" value="C:plasma membrane"/>
    <property type="evidence" value="ECO:0007669"/>
    <property type="project" value="UniProtKB-SubCell"/>
</dbReference>
<dbReference type="OrthoDB" id="9764596at2"/>
<feature type="transmembrane region" description="Helical" evidence="8">
    <location>
        <begin position="263"/>
        <end position="281"/>
    </location>
</feature>
<keyword evidence="4" id="KW-1003">Cell membrane</keyword>
<dbReference type="AlphaFoldDB" id="A0A255YA68"/>
<dbReference type="PANTHER" id="PTHR11328:SF24">
    <property type="entry name" value="MAJOR FACILITATOR SUPERFAMILY (MFS) PROFILE DOMAIN-CONTAINING PROTEIN"/>
    <property type="match status" value="1"/>
</dbReference>
<dbReference type="InterPro" id="IPR036259">
    <property type="entry name" value="MFS_trans_sf"/>
</dbReference>
<feature type="transmembrane region" description="Helical" evidence="8">
    <location>
        <begin position="76"/>
        <end position="98"/>
    </location>
</feature>
<feature type="transmembrane region" description="Helical" evidence="8">
    <location>
        <begin position="104"/>
        <end position="123"/>
    </location>
</feature>
<feature type="transmembrane region" description="Helical" evidence="8">
    <location>
        <begin position="183"/>
        <end position="202"/>
    </location>
</feature>
<dbReference type="Gene3D" id="1.20.1250.20">
    <property type="entry name" value="MFS general substrate transporter like domains"/>
    <property type="match status" value="2"/>
</dbReference>
<feature type="transmembrane region" description="Helical" evidence="8">
    <location>
        <begin position="32"/>
        <end position="55"/>
    </location>
</feature>